<dbReference type="EMBL" id="QGNW01000103">
    <property type="protein sequence ID" value="RVW97149.1"/>
    <property type="molecule type" value="Genomic_DNA"/>
</dbReference>
<accession>A0A438IK89</accession>
<protein>
    <submittedName>
        <fullName evidence="2">Uncharacterized protein</fullName>
    </submittedName>
</protein>
<sequence length="113" mass="12864">MVNREEDRGVWMMDNNGRFSLKGLYSVLGLDYAIPFLLGIVRLFAGESFRETSRVAWLFYGKKVKAKSGGLLPCTFSGLFGRKEVEDRLKTRRCQTKVSKAVALMISFFDSRP</sequence>
<evidence type="ECO:0000256" key="1">
    <source>
        <dbReference type="SAM" id="Phobius"/>
    </source>
</evidence>
<name>A0A438IK89_VITVI</name>
<keyword evidence="1" id="KW-0812">Transmembrane</keyword>
<evidence type="ECO:0000313" key="3">
    <source>
        <dbReference type="Proteomes" id="UP000288805"/>
    </source>
</evidence>
<dbReference type="Proteomes" id="UP000288805">
    <property type="component" value="Unassembled WGS sequence"/>
</dbReference>
<evidence type="ECO:0000313" key="2">
    <source>
        <dbReference type="EMBL" id="RVW97149.1"/>
    </source>
</evidence>
<feature type="transmembrane region" description="Helical" evidence="1">
    <location>
        <begin position="23"/>
        <end position="45"/>
    </location>
</feature>
<dbReference type="AlphaFoldDB" id="A0A438IK89"/>
<organism evidence="2 3">
    <name type="scientific">Vitis vinifera</name>
    <name type="common">Grape</name>
    <dbReference type="NCBI Taxonomy" id="29760"/>
    <lineage>
        <taxon>Eukaryota</taxon>
        <taxon>Viridiplantae</taxon>
        <taxon>Streptophyta</taxon>
        <taxon>Embryophyta</taxon>
        <taxon>Tracheophyta</taxon>
        <taxon>Spermatophyta</taxon>
        <taxon>Magnoliopsida</taxon>
        <taxon>eudicotyledons</taxon>
        <taxon>Gunneridae</taxon>
        <taxon>Pentapetalae</taxon>
        <taxon>rosids</taxon>
        <taxon>Vitales</taxon>
        <taxon>Vitaceae</taxon>
        <taxon>Viteae</taxon>
        <taxon>Vitis</taxon>
    </lineage>
</organism>
<comment type="caution">
    <text evidence="2">The sequence shown here is derived from an EMBL/GenBank/DDBJ whole genome shotgun (WGS) entry which is preliminary data.</text>
</comment>
<reference evidence="2 3" key="1">
    <citation type="journal article" date="2018" name="PLoS Genet.">
        <title>Population sequencing reveals clonal diversity and ancestral inbreeding in the grapevine cultivar Chardonnay.</title>
        <authorList>
            <person name="Roach M.J."/>
            <person name="Johnson D.L."/>
            <person name="Bohlmann J."/>
            <person name="van Vuuren H.J."/>
            <person name="Jones S.J."/>
            <person name="Pretorius I.S."/>
            <person name="Schmidt S.A."/>
            <person name="Borneman A.R."/>
        </authorList>
    </citation>
    <scope>NUCLEOTIDE SEQUENCE [LARGE SCALE GENOMIC DNA]</scope>
    <source>
        <strain evidence="3">cv. Chardonnay</strain>
        <tissue evidence="2">Leaf</tissue>
    </source>
</reference>
<keyword evidence="1" id="KW-1133">Transmembrane helix</keyword>
<gene>
    <name evidence="2" type="ORF">CK203_030075</name>
</gene>
<proteinExistence type="predicted"/>
<keyword evidence="1" id="KW-0472">Membrane</keyword>